<evidence type="ECO:0000256" key="1">
    <source>
        <dbReference type="SAM" id="MobiDB-lite"/>
    </source>
</evidence>
<evidence type="ECO:0000313" key="2">
    <source>
        <dbReference type="EMBL" id="AAQ13699.1"/>
    </source>
</evidence>
<name>Q7Z4C1_HUMAN</name>
<gene>
    <name evidence="2" type="primary">MST152</name>
</gene>
<feature type="region of interest" description="Disordered" evidence="1">
    <location>
        <begin position="53"/>
        <end position="78"/>
    </location>
</feature>
<protein>
    <submittedName>
        <fullName evidence="2">MSTP152</fullName>
    </submittedName>
</protein>
<reference evidence="2" key="1">
    <citation type="submission" date="1999-09" db="EMBL/GenBank/DDBJ databases">
        <title>Homo sapiens normal aorta mRNA MST152, complete cds.</title>
        <authorList>
            <person name="Liu B."/>
            <person name="Qin B.M."/>
            <person name="Sheng H."/>
            <person name="Zhao B."/>
            <person name="Liu Y.Q."/>
            <person name="Wang X.Y."/>
            <person name="Zhang Q."/>
            <person name="Song L."/>
            <person name="Liu B.H."/>
            <person name="Lu H."/>
            <person name="Hui R.T."/>
        </authorList>
    </citation>
    <scope>NUCLEOTIDE SEQUENCE</scope>
    <source>
        <tissue evidence="2">Aorta</tissue>
    </source>
</reference>
<accession>Q7Z4C1</accession>
<feature type="compositionally biased region" description="Pro residues" evidence="1">
    <location>
        <begin position="54"/>
        <end position="64"/>
    </location>
</feature>
<organism evidence="2">
    <name type="scientific">Homo sapiens</name>
    <name type="common">Human</name>
    <dbReference type="NCBI Taxonomy" id="9606"/>
    <lineage>
        <taxon>Eukaryota</taxon>
        <taxon>Metazoa</taxon>
        <taxon>Chordata</taxon>
        <taxon>Craniata</taxon>
        <taxon>Vertebrata</taxon>
        <taxon>Euteleostomi</taxon>
        <taxon>Mammalia</taxon>
        <taxon>Eutheria</taxon>
        <taxon>Euarchontoglires</taxon>
        <taxon>Primates</taxon>
        <taxon>Haplorrhini</taxon>
        <taxon>Catarrhini</taxon>
        <taxon>Hominidae</taxon>
        <taxon>Homo</taxon>
    </lineage>
</organism>
<dbReference type="EMBL" id="AF190155">
    <property type="protein sequence ID" value="AAQ13699.1"/>
    <property type="molecule type" value="mRNA"/>
</dbReference>
<dbReference type="AlphaFoldDB" id="Q7Z4C1"/>
<sequence>MISLHHDHFFPGSAFTYESLLSSLSFLLLVSACHTQLHISLLGKILLDSQSLTPSPPLSNPPRQTPSLPVCRPPALSS</sequence>
<proteinExistence type="evidence at transcript level"/>